<comment type="cofactor">
    <cofactor evidence="1">
        <name>FAD</name>
        <dbReference type="ChEBI" id="CHEBI:57692"/>
    </cofactor>
</comment>
<protein>
    <recommendedName>
        <fullName evidence="2">thiol oxidase</fullName>
        <ecNumber evidence="2">1.8.3.2</ecNumber>
    </recommendedName>
</protein>
<dbReference type="Pfam" id="PF04777">
    <property type="entry name" value="Evr1_Alr"/>
    <property type="match status" value="1"/>
</dbReference>
<evidence type="ECO:0000256" key="6">
    <source>
        <dbReference type="ARBA" id="ARBA00023157"/>
    </source>
</evidence>
<proteinExistence type="predicted"/>
<evidence type="ECO:0000256" key="4">
    <source>
        <dbReference type="ARBA" id="ARBA00022827"/>
    </source>
</evidence>
<dbReference type="EC" id="1.8.3.2" evidence="2"/>
<dbReference type="EMBL" id="MN738927">
    <property type="protein sequence ID" value="QHT31926.1"/>
    <property type="molecule type" value="Genomic_DNA"/>
</dbReference>
<evidence type="ECO:0000256" key="3">
    <source>
        <dbReference type="ARBA" id="ARBA00022630"/>
    </source>
</evidence>
<feature type="domain" description="ERV/ALR sulfhydryl oxidase" evidence="7">
    <location>
        <begin position="54"/>
        <end position="155"/>
    </location>
</feature>
<name>A0A6C0ERW6_9ZZZZ</name>
<evidence type="ECO:0000256" key="1">
    <source>
        <dbReference type="ARBA" id="ARBA00001974"/>
    </source>
</evidence>
<keyword evidence="5" id="KW-0560">Oxidoreductase</keyword>
<sequence>MMFSFKNRSSTSVNQINSYNNVKPRSVLMNINVRQANHIIESNNTNNIVPEEANKNKKMKWGEPTWFLFHSLAEKIKEENFSIIRSELINTIYVICKNLPCPMCATHATQYMNSINFSTIQTKKDLIDLLWRFHNEVNVRKNIPVFPYEQLQEKYSRANLVNIIQLFIYHFKDKHRSLKLIADDMYRQQIAAKMQEWFRQNLQYFDY</sequence>
<dbReference type="Gene3D" id="1.20.120.310">
    <property type="entry name" value="ERV/ALR sulfhydryl oxidase domain"/>
    <property type="match status" value="1"/>
</dbReference>
<dbReference type="AlphaFoldDB" id="A0A6C0ERW6"/>
<accession>A0A6C0ERW6</accession>
<evidence type="ECO:0000259" key="7">
    <source>
        <dbReference type="PROSITE" id="PS51324"/>
    </source>
</evidence>
<keyword evidence="6" id="KW-1015">Disulfide bond</keyword>
<organism evidence="8">
    <name type="scientific">viral metagenome</name>
    <dbReference type="NCBI Taxonomy" id="1070528"/>
    <lineage>
        <taxon>unclassified sequences</taxon>
        <taxon>metagenomes</taxon>
        <taxon>organismal metagenomes</taxon>
    </lineage>
</organism>
<keyword evidence="3" id="KW-0285">Flavoprotein</keyword>
<dbReference type="InterPro" id="IPR017905">
    <property type="entry name" value="ERV/ALR_sulphydryl_oxidase"/>
</dbReference>
<dbReference type="GO" id="GO:0016972">
    <property type="term" value="F:thiol oxidase activity"/>
    <property type="evidence" value="ECO:0007669"/>
    <property type="project" value="UniProtKB-EC"/>
</dbReference>
<evidence type="ECO:0000313" key="8">
    <source>
        <dbReference type="EMBL" id="QHT31926.1"/>
    </source>
</evidence>
<dbReference type="InterPro" id="IPR036774">
    <property type="entry name" value="ERV/ALR_sulphydryl_oxid_sf"/>
</dbReference>
<evidence type="ECO:0000256" key="5">
    <source>
        <dbReference type="ARBA" id="ARBA00023002"/>
    </source>
</evidence>
<dbReference type="SUPFAM" id="SSF69000">
    <property type="entry name" value="FAD-dependent thiol oxidase"/>
    <property type="match status" value="1"/>
</dbReference>
<reference evidence="8" key="1">
    <citation type="journal article" date="2020" name="Nature">
        <title>Giant virus diversity and host interactions through global metagenomics.</title>
        <authorList>
            <person name="Schulz F."/>
            <person name="Roux S."/>
            <person name="Paez-Espino D."/>
            <person name="Jungbluth S."/>
            <person name="Walsh D.A."/>
            <person name="Denef V.J."/>
            <person name="McMahon K.D."/>
            <person name="Konstantinidis K.T."/>
            <person name="Eloe-Fadrosh E.A."/>
            <person name="Kyrpides N.C."/>
            <person name="Woyke T."/>
        </authorList>
    </citation>
    <scope>NUCLEOTIDE SEQUENCE</scope>
    <source>
        <strain evidence="8">GVMAG-M-3300009155-48</strain>
    </source>
</reference>
<keyword evidence="4" id="KW-0274">FAD</keyword>
<dbReference type="PROSITE" id="PS51324">
    <property type="entry name" value="ERV_ALR"/>
    <property type="match status" value="1"/>
</dbReference>
<evidence type="ECO:0000256" key="2">
    <source>
        <dbReference type="ARBA" id="ARBA00012512"/>
    </source>
</evidence>